<feature type="domain" description="WxL" evidence="2">
    <location>
        <begin position="34"/>
        <end position="259"/>
    </location>
</feature>
<reference evidence="3 4" key="1">
    <citation type="submission" date="2016-09" db="EMBL/GenBank/DDBJ databases">
        <authorList>
            <person name="Capua I."/>
            <person name="De Benedictis P."/>
            <person name="Joannis T."/>
            <person name="Lombin L.H."/>
            <person name="Cattoli G."/>
        </authorList>
    </citation>
    <scope>NUCLEOTIDE SEQUENCE [LARGE SCALE GENOMIC DNA]</scope>
    <source>
        <strain evidence="3 4">LMG 25899</strain>
    </source>
</reference>
<dbReference type="InterPro" id="IPR027994">
    <property type="entry name" value="WxL_dom"/>
</dbReference>
<organism evidence="3 4">
    <name type="scientific">Enterococcus rivorum</name>
    <dbReference type="NCBI Taxonomy" id="762845"/>
    <lineage>
        <taxon>Bacteria</taxon>
        <taxon>Bacillati</taxon>
        <taxon>Bacillota</taxon>
        <taxon>Bacilli</taxon>
        <taxon>Lactobacillales</taxon>
        <taxon>Enterococcaceae</taxon>
        <taxon>Enterococcus</taxon>
    </lineage>
</organism>
<name>A0A1E5KSB5_9ENTE</name>
<dbReference type="Pfam" id="PF13731">
    <property type="entry name" value="WxL"/>
    <property type="match status" value="1"/>
</dbReference>
<sequence>MKFTHKLCSVALLATVGVAIAVPSITKADDTTFKGDMDIQFTRNTADDTDTTRPTLTDSNGSLDTEIISGTITRPLKPVVFGIQDVTPLSFGKNAIVTDGNDRVFWAKNYTEPKGIMANNVAIKDVRSTLNHNYTLTAQITKPMTVKVKEGSETVDRKLDGSTLLYRNIGRKTNVAEEIALPASAVVAKAVVTEDEATTIVDNNGADKDKGQGQTYIHFGKLNAAGDLNSTKSVSLTVGKEKSIFEGNYTGEVTWVMTAAK</sequence>
<dbReference type="RefSeq" id="WP_069700282.1">
    <property type="nucleotide sequence ID" value="NZ_JAGGMA010000001.1"/>
</dbReference>
<keyword evidence="1" id="KW-0732">Signal</keyword>
<dbReference type="OrthoDB" id="2180629at2"/>
<dbReference type="STRING" id="762845.BCR26_07100"/>
<gene>
    <name evidence="3" type="ORF">BCR26_07100</name>
</gene>
<evidence type="ECO:0000256" key="1">
    <source>
        <dbReference type="SAM" id="SignalP"/>
    </source>
</evidence>
<evidence type="ECO:0000259" key="2">
    <source>
        <dbReference type="Pfam" id="PF13731"/>
    </source>
</evidence>
<feature type="signal peptide" evidence="1">
    <location>
        <begin position="1"/>
        <end position="21"/>
    </location>
</feature>
<comment type="caution">
    <text evidence="3">The sequence shown here is derived from an EMBL/GenBank/DDBJ whole genome shotgun (WGS) entry which is preliminary data.</text>
</comment>
<feature type="chain" id="PRO_5038640069" description="WxL domain-containing protein" evidence="1">
    <location>
        <begin position="22"/>
        <end position="261"/>
    </location>
</feature>
<dbReference type="Proteomes" id="UP000095256">
    <property type="component" value="Unassembled WGS sequence"/>
</dbReference>
<keyword evidence="4" id="KW-1185">Reference proteome</keyword>
<dbReference type="AlphaFoldDB" id="A0A1E5KSB5"/>
<evidence type="ECO:0000313" key="3">
    <source>
        <dbReference type="EMBL" id="OEH80764.1"/>
    </source>
</evidence>
<proteinExistence type="predicted"/>
<accession>A0A1E5KSB5</accession>
<evidence type="ECO:0000313" key="4">
    <source>
        <dbReference type="Proteomes" id="UP000095256"/>
    </source>
</evidence>
<dbReference type="EMBL" id="MIEK01000081">
    <property type="protein sequence ID" value="OEH80764.1"/>
    <property type="molecule type" value="Genomic_DNA"/>
</dbReference>
<protein>
    <recommendedName>
        <fullName evidence="2">WxL domain-containing protein</fullName>
    </recommendedName>
</protein>